<feature type="transmembrane region" description="Helical" evidence="1">
    <location>
        <begin position="39"/>
        <end position="57"/>
    </location>
</feature>
<comment type="caution">
    <text evidence="2">The sequence shown here is derived from an EMBL/GenBank/DDBJ whole genome shotgun (WGS) entry which is preliminary data.</text>
</comment>
<proteinExistence type="predicted"/>
<evidence type="ECO:0008006" key="4">
    <source>
        <dbReference type="Google" id="ProtNLM"/>
    </source>
</evidence>
<feature type="transmembrane region" description="Helical" evidence="1">
    <location>
        <begin position="7"/>
        <end position="27"/>
    </location>
</feature>
<name>A0A3A1QYX7_9BACI</name>
<dbReference type="AlphaFoldDB" id="A0A3A1QYX7"/>
<sequence length="310" mass="33754">MRVWRVGSISMGAALVILGMMLLLTQIFDWDAAYVMSGWWPFILVILGGEMLFYLFFTKQENARVKYDLLSIIFAAVIGTAGIGLTVLQATGMLGAVKSYMTAEERTMEIPAFTQSMGKDIKRIVVDTGNHDLTIEGGTGDEISLFGTYRSTFTDQKNKLSSPDDYLQQKIIGDSLYITLKGLPAASAPFENGGVMNATLVVPSKAGLEVSGNSAAITMKPRQLLSNWSVTDSSDVKVMLSEGSDIHLLAENITDIKDDEKWKFDKAGEADAAEEIYSEDEGRSGSYTVGDGTYDLVVRNAFGLSVVESR</sequence>
<reference evidence="2 3" key="1">
    <citation type="submission" date="2018-09" db="EMBL/GenBank/DDBJ databases">
        <title>Bacillus saliacetes sp. nov., isolated from Thai shrimp paste (Ka-pi).</title>
        <authorList>
            <person name="Daroonpunt R."/>
            <person name="Tanasupawat S."/>
            <person name="Yiamsombut S."/>
        </authorList>
    </citation>
    <scope>NUCLEOTIDE SEQUENCE [LARGE SCALE GENOMIC DNA]</scope>
    <source>
        <strain evidence="2 3">SKP7-4</strain>
    </source>
</reference>
<feature type="transmembrane region" description="Helical" evidence="1">
    <location>
        <begin position="69"/>
        <end position="88"/>
    </location>
</feature>
<evidence type="ECO:0000256" key="1">
    <source>
        <dbReference type="SAM" id="Phobius"/>
    </source>
</evidence>
<evidence type="ECO:0000313" key="3">
    <source>
        <dbReference type="Proteomes" id="UP000265801"/>
    </source>
</evidence>
<accession>A0A3A1QYX7</accession>
<protein>
    <recommendedName>
        <fullName evidence="4">DUF5668 domain-containing protein</fullName>
    </recommendedName>
</protein>
<gene>
    <name evidence="2" type="ORF">D3H55_10340</name>
</gene>
<organism evidence="2 3">
    <name type="scientific">Bacillus salacetis</name>
    <dbReference type="NCBI Taxonomy" id="2315464"/>
    <lineage>
        <taxon>Bacteria</taxon>
        <taxon>Bacillati</taxon>
        <taxon>Bacillota</taxon>
        <taxon>Bacilli</taxon>
        <taxon>Bacillales</taxon>
        <taxon>Bacillaceae</taxon>
        <taxon>Bacillus</taxon>
    </lineage>
</organism>
<dbReference type="RefSeq" id="WP_119546836.1">
    <property type="nucleotide sequence ID" value="NZ_QXIR01000012.1"/>
</dbReference>
<keyword evidence="3" id="KW-1185">Reference proteome</keyword>
<keyword evidence="1" id="KW-0472">Membrane</keyword>
<dbReference type="Proteomes" id="UP000265801">
    <property type="component" value="Unassembled WGS sequence"/>
</dbReference>
<dbReference type="OrthoDB" id="1707123at2"/>
<evidence type="ECO:0000313" key="2">
    <source>
        <dbReference type="EMBL" id="RIW33989.1"/>
    </source>
</evidence>
<dbReference type="EMBL" id="QXIR01000012">
    <property type="protein sequence ID" value="RIW33989.1"/>
    <property type="molecule type" value="Genomic_DNA"/>
</dbReference>
<keyword evidence="1" id="KW-1133">Transmembrane helix</keyword>
<keyword evidence="1" id="KW-0812">Transmembrane</keyword>